<comment type="caution">
    <text evidence="2">The sequence shown here is derived from an EMBL/GenBank/DDBJ whole genome shotgun (WGS) entry which is preliminary data.</text>
</comment>
<accession>A0ABS4E5H0</accession>
<feature type="domain" description="Glycosyl transferase family 1" evidence="1">
    <location>
        <begin position="284"/>
        <end position="421"/>
    </location>
</feature>
<dbReference type="Pfam" id="PF00534">
    <property type="entry name" value="Glycos_transf_1"/>
    <property type="match status" value="1"/>
</dbReference>
<dbReference type="CDD" id="cd03801">
    <property type="entry name" value="GT4_PimA-like"/>
    <property type="match status" value="1"/>
</dbReference>
<evidence type="ECO:0000313" key="3">
    <source>
        <dbReference type="Proteomes" id="UP000759443"/>
    </source>
</evidence>
<dbReference type="SUPFAM" id="SSF53756">
    <property type="entry name" value="UDP-Glycosyltransferase/glycogen phosphorylase"/>
    <property type="match status" value="1"/>
</dbReference>
<proteinExistence type="predicted"/>
<protein>
    <submittedName>
        <fullName evidence="2">Glycosyltransferase involved in cell wall biosynthesis</fullName>
    </submittedName>
</protein>
<dbReference type="PANTHER" id="PTHR12526">
    <property type="entry name" value="GLYCOSYLTRANSFERASE"/>
    <property type="match status" value="1"/>
</dbReference>
<name>A0ABS4E5H0_9HYPH</name>
<keyword evidence="3" id="KW-1185">Reference proteome</keyword>
<gene>
    <name evidence="2" type="ORF">J2Z17_004654</name>
</gene>
<reference evidence="2 3" key="1">
    <citation type="submission" date="2021-03" db="EMBL/GenBank/DDBJ databases">
        <title>Genomic Encyclopedia of Type Strains, Phase IV (KMG-IV): sequencing the most valuable type-strain genomes for metagenomic binning, comparative biology and taxonomic classification.</title>
        <authorList>
            <person name="Goeker M."/>
        </authorList>
    </citation>
    <scope>NUCLEOTIDE SEQUENCE [LARGE SCALE GENOMIC DNA]</scope>
    <source>
        <strain evidence="2 3">DSM 21600</strain>
    </source>
</reference>
<dbReference type="InterPro" id="IPR001296">
    <property type="entry name" value="Glyco_trans_1"/>
</dbReference>
<evidence type="ECO:0000259" key="1">
    <source>
        <dbReference type="Pfam" id="PF00534"/>
    </source>
</evidence>
<sequence length="476" mass="51111">MAIFDDFHSQEWPNATRAVPEGSVMRDRSEVCSAAGGFAPDGQKRAPVDAVEAIERVVVIDDYSVARGGATTLALKSAELLRGLDIPVTYICGDAGAQPRLADAGISVVPLGGADLLHMSRVKALVTGIHNAAAAQLLRDWIAANDTPGTVYHVHGWSKILSPSIFKALAPVADRCVVHAHDFFAACPNGAYFDYQDQAVCDARPGSFGCLSRSCDKRNYAQKLWRAARGVNVERLLRDNAVFGRIILLHDKMRPFFERAGYDAQRLTTIANPVSVASPQRVEVEANREFFFIGRLDPEKGIEDALAAVEMAGVKLCVIGDGPLLPKVLAAGDNVRWLGWLSHEEIAAAISGARALVMSSRYPEPLGLVAVEAASFGVPVVMTEQAFIASDMVSAGMAVACDTSSADILAARLLEVLDMPEAVIRTMSEIAFRDWPSLALTQAQWRDALIEQYAGLLPEKNAGQTVRAIASGGFLQ</sequence>
<organism evidence="2 3">
    <name type="scientific">Rhizobium halophytocola</name>
    <dbReference type="NCBI Taxonomy" id="735519"/>
    <lineage>
        <taxon>Bacteria</taxon>
        <taxon>Pseudomonadati</taxon>
        <taxon>Pseudomonadota</taxon>
        <taxon>Alphaproteobacteria</taxon>
        <taxon>Hyphomicrobiales</taxon>
        <taxon>Rhizobiaceae</taxon>
        <taxon>Rhizobium/Agrobacterium group</taxon>
        <taxon>Rhizobium</taxon>
    </lineage>
</organism>
<dbReference type="EMBL" id="JAGGJU010000015">
    <property type="protein sequence ID" value="MBP1853195.1"/>
    <property type="molecule type" value="Genomic_DNA"/>
</dbReference>
<dbReference type="Proteomes" id="UP000759443">
    <property type="component" value="Unassembled WGS sequence"/>
</dbReference>
<dbReference type="Gene3D" id="3.40.50.2000">
    <property type="entry name" value="Glycogen Phosphorylase B"/>
    <property type="match status" value="2"/>
</dbReference>
<evidence type="ECO:0000313" key="2">
    <source>
        <dbReference type="EMBL" id="MBP1853195.1"/>
    </source>
</evidence>